<comment type="pathway">
    <text evidence="1">Pyrimidine metabolism; UMP biosynthesis via de novo pathway; UMP from orotate: step 2/2.</text>
</comment>
<evidence type="ECO:0000256" key="8">
    <source>
        <dbReference type="ARBA" id="ARBA00022676"/>
    </source>
</evidence>
<evidence type="ECO:0000256" key="5">
    <source>
        <dbReference type="ARBA" id="ARBA00011971"/>
    </source>
</evidence>
<comment type="similarity">
    <text evidence="4">In the C-terminal section; belongs to the OMP decarboxylase family.</text>
</comment>
<reference evidence="18" key="1">
    <citation type="submission" date="2019-12" db="UniProtKB">
        <authorList>
            <consortium name="WormBaseParasite"/>
        </authorList>
    </citation>
    <scope>IDENTIFICATION</scope>
</reference>
<dbReference type="Gene3D" id="3.20.20.70">
    <property type="entry name" value="Aldolase class I"/>
    <property type="match status" value="1"/>
</dbReference>
<organism evidence="17 18">
    <name type="scientific">Trichuris muris</name>
    <name type="common">Mouse whipworm</name>
    <dbReference type="NCBI Taxonomy" id="70415"/>
    <lineage>
        <taxon>Eukaryota</taxon>
        <taxon>Metazoa</taxon>
        <taxon>Ecdysozoa</taxon>
        <taxon>Nematoda</taxon>
        <taxon>Enoplea</taxon>
        <taxon>Dorylaimia</taxon>
        <taxon>Trichinellida</taxon>
        <taxon>Trichuridae</taxon>
        <taxon>Trichuris</taxon>
    </lineage>
</organism>
<dbReference type="SMART" id="SM00934">
    <property type="entry name" value="OMPdecase"/>
    <property type="match status" value="1"/>
</dbReference>
<evidence type="ECO:0000256" key="6">
    <source>
        <dbReference type="ARBA" id="ARBA00012321"/>
    </source>
</evidence>
<evidence type="ECO:0000256" key="1">
    <source>
        <dbReference type="ARBA" id="ARBA00004861"/>
    </source>
</evidence>
<keyword evidence="11" id="KW-0665">Pyrimidine biosynthesis</keyword>
<keyword evidence="9" id="KW-0808">Transferase</keyword>
<sequence>MDRPIGKEALLDQLFDTGVFHFGEFTLKCGSLSPIYVDLRRLISFPTVLKYVERELWALIKATDLHFNRICGVPYGAIPICAVLCVEEDLPMLFLRKEAKGYGMKKLVDGLYEVGDRCLIVEDVITHGASVCESVQALRSRGLLVSDAVIILDRCQGGEGRLSSFGVRQTSLFNLKEVVNYFYSNGRISREDFDRVNTYLTREIEEECPPLSKGKSASSDVNVPNDRIFIDRNASLAHPTARRLWQIIESKKSNLCVACDYLAKDQILQTLELIGDVICVAKLHADIIKDFDTAFATELKRLSRHKNFLLLEDRKFADTGDIVKKQLLHSAYKLTSWADMVTVHPVAGHGLLQAIRDISATSTLACLVVVEMSTDGNLSCRNYKDNAVSMARAFSDVVAGFVSQKRPIDDPTFLYFTPGVHFQQGCDHVGQRWRSIEVAIKDDGNDVAIVGRGVTTNPDVLTATRKFKEMAWEALLSRNGETVQAEE</sequence>
<dbReference type="HAMAP" id="MF_01208">
    <property type="entry name" value="PyrE"/>
    <property type="match status" value="1"/>
</dbReference>
<evidence type="ECO:0000256" key="3">
    <source>
        <dbReference type="ARBA" id="ARBA00006221"/>
    </source>
</evidence>
<feature type="active site" description="For OMPdecase activity" evidence="14">
    <location>
        <position position="318"/>
    </location>
</feature>
<dbReference type="InterPro" id="IPR029057">
    <property type="entry name" value="PRTase-like"/>
</dbReference>
<dbReference type="STRING" id="70415.A0A5S6Q669"/>
<feature type="binding site" evidence="15">
    <location>
        <position position="451"/>
    </location>
    <ligand>
        <name>substrate</name>
    </ligand>
</feature>
<evidence type="ECO:0000256" key="7">
    <source>
        <dbReference type="ARBA" id="ARBA00015047"/>
    </source>
</evidence>
<evidence type="ECO:0000256" key="9">
    <source>
        <dbReference type="ARBA" id="ARBA00022679"/>
    </source>
</evidence>
<dbReference type="GO" id="GO:0004588">
    <property type="term" value="F:orotate phosphoribosyltransferase activity"/>
    <property type="evidence" value="ECO:0007669"/>
    <property type="project" value="UniProtKB-EC"/>
</dbReference>
<evidence type="ECO:0000256" key="13">
    <source>
        <dbReference type="ARBA" id="ARBA00023268"/>
    </source>
</evidence>
<keyword evidence="13" id="KW-0511">Multifunctional enzyme</keyword>
<keyword evidence="17" id="KW-1185">Reference proteome</keyword>
<name>A0A5S6Q669_TRIMR</name>
<dbReference type="Proteomes" id="UP000046395">
    <property type="component" value="Unassembled WGS sequence"/>
</dbReference>
<keyword evidence="12" id="KW-0456">Lyase</keyword>
<comment type="pathway">
    <text evidence="2">Pyrimidine metabolism; UMP biosynthesis via de novo pathway; UMP from orotate: step 1/2.</text>
</comment>
<dbReference type="EC" id="4.1.1.23" evidence="6"/>
<keyword evidence="8" id="KW-0328">Glycosyltransferase</keyword>
<dbReference type="NCBIfam" id="TIGR01740">
    <property type="entry name" value="pyrF"/>
    <property type="match status" value="1"/>
</dbReference>
<proteinExistence type="inferred from homology"/>
<evidence type="ECO:0000256" key="4">
    <source>
        <dbReference type="ARBA" id="ARBA00009769"/>
    </source>
</evidence>
<dbReference type="InterPro" id="IPR001754">
    <property type="entry name" value="OMPdeCOase_dom"/>
</dbReference>
<feature type="binding site" evidence="15">
    <location>
        <position position="260"/>
    </location>
    <ligand>
        <name>substrate</name>
    </ligand>
</feature>
<dbReference type="SUPFAM" id="SSF53271">
    <property type="entry name" value="PRTase-like"/>
    <property type="match status" value="1"/>
</dbReference>
<dbReference type="PANTHER" id="PTHR19278:SF9">
    <property type="entry name" value="URIDINE 5'-MONOPHOSPHATE SYNTHASE"/>
    <property type="match status" value="1"/>
</dbReference>
<dbReference type="InterPro" id="IPR004467">
    <property type="entry name" value="Or_phspho_trans_dom"/>
</dbReference>
<dbReference type="SUPFAM" id="SSF51366">
    <property type="entry name" value="Ribulose-phoshate binding barrel"/>
    <property type="match status" value="1"/>
</dbReference>
<keyword evidence="10" id="KW-0210">Decarboxylase</keyword>
<evidence type="ECO:0000256" key="12">
    <source>
        <dbReference type="ARBA" id="ARBA00023239"/>
    </source>
</evidence>
<dbReference type="WBParaSite" id="TMUE_1000002781.1">
    <property type="protein sequence ID" value="TMUE_1000002781.1"/>
    <property type="gene ID" value="WBGene00294838"/>
</dbReference>
<dbReference type="EC" id="2.4.2.10" evidence="5"/>
<evidence type="ECO:0000313" key="18">
    <source>
        <dbReference type="WBParaSite" id="TMUE_1000002781.1"/>
    </source>
</evidence>
<dbReference type="CDD" id="cd06223">
    <property type="entry name" value="PRTases_typeI"/>
    <property type="match status" value="1"/>
</dbReference>
<dbReference type="GO" id="GO:0044205">
    <property type="term" value="P:'de novo' UMP biosynthetic process"/>
    <property type="evidence" value="ECO:0007669"/>
    <property type="project" value="UniProtKB-UniPathway"/>
</dbReference>
<dbReference type="InterPro" id="IPR000836">
    <property type="entry name" value="PRTase_dom"/>
</dbReference>
<dbReference type="Pfam" id="PF00215">
    <property type="entry name" value="OMPdecase"/>
    <property type="match status" value="1"/>
</dbReference>
<evidence type="ECO:0000256" key="10">
    <source>
        <dbReference type="ARBA" id="ARBA00022793"/>
    </source>
</evidence>
<dbReference type="InterPro" id="IPR011060">
    <property type="entry name" value="RibuloseP-bd_barrel"/>
</dbReference>
<protein>
    <recommendedName>
        <fullName evidence="7">Uridine 5'-monophosphate synthase</fullName>
        <ecNumber evidence="5">2.4.2.10</ecNumber>
        <ecNumber evidence="6">4.1.1.23</ecNumber>
    </recommendedName>
</protein>
<feature type="binding site" evidence="15">
    <location>
        <position position="373"/>
    </location>
    <ligand>
        <name>substrate</name>
    </ligand>
</feature>
<evidence type="ECO:0000256" key="15">
    <source>
        <dbReference type="PIRSR" id="PIRSR614732-2"/>
    </source>
</evidence>
<dbReference type="InterPro" id="IPR023031">
    <property type="entry name" value="OPRT"/>
</dbReference>
<feature type="domain" description="Orotidine 5'-phosphate decarboxylase" evidence="16">
    <location>
        <begin position="254"/>
        <end position="467"/>
    </location>
</feature>
<dbReference type="NCBIfam" id="TIGR00336">
    <property type="entry name" value="pyrE"/>
    <property type="match status" value="1"/>
</dbReference>
<dbReference type="GO" id="GO:0006207">
    <property type="term" value="P:'de novo' pyrimidine nucleobase biosynthetic process"/>
    <property type="evidence" value="ECO:0007669"/>
    <property type="project" value="InterPro"/>
</dbReference>
<comment type="similarity">
    <text evidence="3">In the N-terminal section; belongs to the purine/pyrimidine phosphoribosyltransferase family.</text>
</comment>
<dbReference type="AlphaFoldDB" id="A0A5S6Q669"/>
<feature type="active site" description="For OMPdecase activity" evidence="14">
    <location>
        <position position="315"/>
    </location>
</feature>
<feature type="binding site" evidence="15">
    <location>
        <position position="431"/>
    </location>
    <ligand>
        <name>substrate</name>
    </ligand>
</feature>
<dbReference type="InterPro" id="IPR013785">
    <property type="entry name" value="Aldolase_TIM"/>
</dbReference>
<evidence type="ECO:0000256" key="14">
    <source>
        <dbReference type="PIRSR" id="PIRSR614732-1"/>
    </source>
</evidence>
<dbReference type="GO" id="GO:0004590">
    <property type="term" value="F:orotidine-5'-phosphate decarboxylase activity"/>
    <property type="evidence" value="ECO:0007669"/>
    <property type="project" value="UniProtKB-EC"/>
</dbReference>
<evidence type="ECO:0000313" key="17">
    <source>
        <dbReference type="Proteomes" id="UP000046395"/>
    </source>
</evidence>
<evidence type="ECO:0000259" key="16">
    <source>
        <dbReference type="SMART" id="SM00934"/>
    </source>
</evidence>
<evidence type="ECO:0000256" key="11">
    <source>
        <dbReference type="ARBA" id="ARBA00022975"/>
    </source>
</evidence>
<accession>A0A5S6Q669</accession>
<feature type="active site" description="For OMPdecase activity" evidence="14">
    <location>
        <position position="313"/>
    </location>
</feature>
<dbReference type="CDD" id="cd04725">
    <property type="entry name" value="OMP_decarboxylase_like"/>
    <property type="match status" value="1"/>
</dbReference>
<dbReference type="InterPro" id="IPR014732">
    <property type="entry name" value="OMPdecase"/>
</dbReference>
<feature type="binding site" evidence="15">
    <location>
        <position position="452"/>
    </location>
    <ligand>
        <name>substrate</name>
    </ligand>
</feature>
<evidence type="ECO:0000256" key="2">
    <source>
        <dbReference type="ARBA" id="ARBA00004889"/>
    </source>
</evidence>
<dbReference type="UniPathway" id="UPA00070">
    <property type="reaction ID" value="UER00119"/>
</dbReference>
<feature type="binding site" evidence="15">
    <location>
        <position position="282"/>
    </location>
    <ligand>
        <name>substrate</name>
    </ligand>
</feature>
<dbReference type="PANTHER" id="PTHR19278">
    <property type="entry name" value="OROTATE PHOSPHORIBOSYLTRANSFERASE"/>
    <property type="match status" value="1"/>
</dbReference>
<dbReference type="Gene3D" id="3.40.50.2020">
    <property type="match status" value="1"/>
</dbReference>